<name>A0A8S5RV95_9CAUD</name>
<dbReference type="EMBL" id="BK032497">
    <property type="protein sequence ID" value="DAF42684.1"/>
    <property type="molecule type" value="Genomic_DNA"/>
</dbReference>
<organism evidence="1">
    <name type="scientific">Siphoviridae sp. ctHip2</name>
    <dbReference type="NCBI Taxonomy" id="2827830"/>
    <lineage>
        <taxon>Viruses</taxon>
        <taxon>Duplodnaviria</taxon>
        <taxon>Heunggongvirae</taxon>
        <taxon>Uroviricota</taxon>
        <taxon>Caudoviricetes</taxon>
    </lineage>
</organism>
<protein>
    <submittedName>
        <fullName evidence="1">Beta sliding clamp</fullName>
    </submittedName>
</protein>
<accession>A0A8S5RV95</accession>
<proteinExistence type="predicted"/>
<evidence type="ECO:0000313" key="1">
    <source>
        <dbReference type="EMBL" id="DAF42684.1"/>
    </source>
</evidence>
<dbReference type="SUPFAM" id="SSF55979">
    <property type="entry name" value="DNA clamp"/>
    <property type="match status" value="1"/>
</dbReference>
<sequence>MEFTVDTIQFANVAKVVIKGLDMKDEVSQALLKLDGDKLIIQCTSQTTFFKGEIPVSHVNKEANEVTEWAVDGKQLTTILSILPSFPMDAKFTMSSSNRQFNITTRNGKFKLPVNDHVIEYNMEDVTVLSEIDSTEFMKNFTRASKFLDSEPLSTASATSCLHLIFDDKIKMVGTNGFSLVEIAVEHDLKVDSDDTPIVLLRSNQLNLLANAFEANTTLTLIESNNLFGYKDSNNIIALVSKADINPLAYEILKTRVSDEQKITFDTNSLRFATNSMFKLCPTSDLIHYVINDDTMAVNDNEDDMKLTVIDKSADDITLTFSKISLLPVFNVLEENVQLTWAEDAPEIVKFNVLKEDGTVDENIFIGVTLYDEEE</sequence>
<reference evidence="1" key="1">
    <citation type="journal article" date="2021" name="Proc. Natl. Acad. Sci. U.S.A.">
        <title>A Catalog of Tens of Thousands of Viruses from Human Metagenomes Reveals Hidden Associations with Chronic Diseases.</title>
        <authorList>
            <person name="Tisza M.J."/>
            <person name="Buck C.B."/>
        </authorList>
    </citation>
    <scope>NUCLEOTIDE SEQUENCE</scope>
    <source>
        <strain evidence="1">CtHip2</strain>
    </source>
</reference>
<dbReference type="InterPro" id="IPR046938">
    <property type="entry name" value="DNA_clamp_sf"/>
</dbReference>